<dbReference type="EMBL" id="CAJOBG010032055">
    <property type="protein sequence ID" value="CAF4360021.1"/>
    <property type="molecule type" value="Genomic_DNA"/>
</dbReference>
<dbReference type="Proteomes" id="UP000663856">
    <property type="component" value="Unassembled WGS sequence"/>
</dbReference>
<gene>
    <name evidence="2" type="ORF">OVN521_LOCUS33158</name>
    <name evidence="1" type="ORF">WKI299_LOCUS33386</name>
</gene>
<dbReference type="Proteomes" id="UP000663866">
    <property type="component" value="Unassembled WGS sequence"/>
</dbReference>
<dbReference type="EMBL" id="CAJNRF010015770">
    <property type="protein sequence ID" value="CAF2179584.1"/>
    <property type="molecule type" value="Genomic_DNA"/>
</dbReference>
<dbReference type="AlphaFoldDB" id="A0A820LPD6"/>
<evidence type="ECO:0000313" key="3">
    <source>
        <dbReference type="Proteomes" id="UP000663866"/>
    </source>
</evidence>
<comment type="caution">
    <text evidence="2">The sequence shown here is derived from an EMBL/GenBank/DDBJ whole genome shotgun (WGS) entry which is preliminary data.</text>
</comment>
<proteinExistence type="predicted"/>
<name>A0A820LPD6_9BILA</name>
<organism evidence="2 3">
    <name type="scientific">Rotaria magnacalcarata</name>
    <dbReference type="NCBI Taxonomy" id="392030"/>
    <lineage>
        <taxon>Eukaryota</taxon>
        <taxon>Metazoa</taxon>
        <taxon>Spiralia</taxon>
        <taxon>Gnathifera</taxon>
        <taxon>Rotifera</taxon>
        <taxon>Eurotatoria</taxon>
        <taxon>Bdelloidea</taxon>
        <taxon>Philodinida</taxon>
        <taxon>Philodinidae</taxon>
        <taxon>Rotaria</taxon>
    </lineage>
</organism>
<evidence type="ECO:0000313" key="1">
    <source>
        <dbReference type="EMBL" id="CAF2179584.1"/>
    </source>
</evidence>
<keyword evidence="3" id="KW-1185">Reference proteome</keyword>
<sequence>MESHKGSVITVRRYLSSSAVCRLYAQLRILFDNQHGFELLHLKSNGSSYTITNETRLAEKKLTFELQWCITQDILSLKSLAEERICALKCKIIHANRPESFIVYIWI</sequence>
<evidence type="ECO:0000313" key="2">
    <source>
        <dbReference type="EMBL" id="CAF4360021.1"/>
    </source>
</evidence>
<accession>A0A820LPD6</accession>
<protein>
    <submittedName>
        <fullName evidence="2">Uncharacterized protein</fullName>
    </submittedName>
</protein>
<reference evidence="2" key="1">
    <citation type="submission" date="2021-02" db="EMBL/GenBank/DDBJ databases">
        <authorList>
            <person name="Nowell W R."/>
        </authorList>
    </citation>
    <scope>NUCLEOTIDE SEQUENCE</scope>
</reference>